<keyword evidence="5" id="KW-0472">Membrane</keyword>
<evidence type="ECO:0000256" key="3">
    <source>
        <dbReference type="ARBA" id="ARBA00022630"/>
    </source>
</evidence>
<dbReference type="SUPFAM" id="SSF51905">
    <property type="entry name" value="FAD/NAD(P)-binding domain"/>
    <property type="match status" value="1"/>
</dbReference>
<gene>
    <name evidence="8" type="ORF">PCOR1329_LOCUS48224</name>
</gene>
<comment type="similarity">
    <text evidence="2">Belongs to the GMC oxidoreductase family.</text>
</comment>
<comment type="cofactor">
    <cofactor evidence="1">
        <name>FAD</name>
        <dbReference type="ChEBI" id="CHEBI:57692"/>
    </cofactor>
</comment>
<dbReference type="Pfam" id="PF05199">
    <property type="entry name" value="GMC_oxred_C"/>
    <property type="match status" value="1"/>
</dbReference>
<dbReference type="EMBL" id="CAUYUJ010015822">
    <property type="protein sequence ID" value="CAK0858495.1"/>
    <property type="molecule type" value="Genomic_DNA"/>
</dbReference>
<dbReference type="Pfam" id="PF00732">
    <property type="entry name" value="GMC_oxred_N"/>
    <property type="match status" value="1"/>
</dbReference>
<evidence type="ECO:0000259" key="6">
    <source>
        <dbReference type="Pfam" id="PF00732"/>
    </source>
</evidence>
<evidence type="ECO:0008006" key="10">
    <source>
        <dbReference type="Google" id="ProtNLM"/>
    </source>
</evidence>
<evidence type="ECO:0000256" key="2">
    <source>
        <dbReference type="ARBA" id="ARBA00010790"/>
    </source>
</evidence>
<dbReference type="Gene3D" id="3.50.50.60">
    <property type="entry name" value="FAD/NAD(P)-binding domain"/>
    <property type="match status" value="2"/>
</dbReference>
<evidence type="ECO:0000256" key="5">
    <source>
        <dbReference type="SAM" id="Phobius"/>
    </source>
</evidence>
<protein>
    <recommendedName>
        <fullName evidence="10">Choline dehydrogenase</fullName>
    </recommendedName>
</protein>
<feature type="domain" description="Glucose-methanol-choline oxidoreductase N-terminal" evidence="6">
    <location>
        <begin position="5"/>
        <end position="57"/>
    </location>
</feature>
<keyword evidence="5" id="KW-0812">Transmembrane</keyword>
<evidence type="ECO:0000256" key="4">
    <source>
        <dbReference type="ARBA" id="ARBA00022827"/>
    </source>
</evidence>
<comment type="caution">
    <text evidence="8">The sequence shown here is derived from an EMBL/GenBank/DDBJ whole genome shotgun (WGS) entry which is preliminary data.</text>
</comment>
<evidence type="ECO:0000313" key="9">
    <source>
        <dbReference type="Proteomes" id="UP001189429"/>
    </source>
</evidence>
<dbReference type="InterPro" id="IPR012132">
    <property type="entry name" value="GMC_OxRdtase"/>
</dbReference>
<name>A0ABN9UG72_9DINO</name>
<reference evidence="8" key="1">
    <citation type="submission" date="2023-10" db="EMBL/GenBank/DDBJ databases">
        <authorList>
            <person name="Chen Y."/>
            <person name="Shah S."/>
            <person name="Dougan E. K."/>
            <person name="Thang M."/>
            <person name="Chan C."/>
        </authorList>
    </citation>
    <scope>NUCLEOTIDE SEQUENCE [LARGE SCALE GENOMIC DNA]</scope>
</reference>
<proteinExistence type="inferred from homology"/>
<evidence type="ECO:0000256" key="1">
    <source>
        <dbReference type="ARBA" id="ARBA00001974"/>
    </source>
</evidence>
<evidence type="ECO:0000313" key="8">
    <source>
        <dbReference type="EMBL" id="CAK0858495.1"/>
    </source>
</evidence>
<keyword evidence="4" id="KW-0274">FAD</keyword>
<feature type="non-terminal residue" evidence="8">
    <location>
        <position position="1"/>
    </location>
</feature>
<dbReference type="InterPro" id="IPR000172">
    <property type="entry name" value="GMC_OxRdtase_N"/>
</dbReference>
<keyword evidence="5" id="KW-1133">Transmembrane helix</keyword>
<sequence>ERGGSRSIMAAREVIVSAGYLYTPRLLFLSGIGDAGDLARAGLEVVRDMPAVGKNLTAPRMTPLSWRTNTPTISQMMGPPISKEGPADREAFSSVIAEATVPVGEQAIAQFMPLYYAPKSAPLQFSLQGEPWPLETNAYTIAIMVTMATAARGSIAVDPDPDVSPTITHDPLTPEDVDAARGAAAVRAAEQLGARLASTGRVEHAQDWSAVYDGRGTCRMGTDPRTSVVDPTLRVHGIRGLRIVDGSVLPSSTPYLAMPEVLMLAERAADLILDVPTYAASDLEPGESLARAVGAARGQLELGAEGAGPAVRHAELLAASAAPFALCAALGAGAVLLSRRRAHGATGVGDFYVQA</sequence>
<feature type="domain" description="Glucose-methanol-choline oxidoreductase C-terminal" evidence="7">
    <location>
        <begin position="151"/>
        <end position="265"/>
    </location>
</feature>
<dbReference type="PANTHER" id="PTHR11552">
    <property type="entry name" value="GLUCOSE-METHANOL-CHOLINE GMC OXIDOREDUCTASE"/>
    <property type="match status" value="1"/>
</dbReference>
<dbReference type="Proteomes" id="UP001189429">
    <property type="component" value="Unassembled WGS sequence"/>
</dbReference>
<dbReference type="InterPro" id="IPR007867">
    <property type="entry name" value="GMC_OxRtase_C"/>
</dbReference>
<keyword evidence="9" id="KW-1185">Reference proteome</keyword>
<dbReference type="PANTHER" id="PTHR11552:SF147">
    <property type="entry name" value="CHOLINE DEHYDROGENASE, MITOCHONDRIAL"/>
    <property type="match status" value="1"/>
</dbReference>
<dbReference type="InterPro" id="IPR036188">
    <property type="entry name" value="FAD/NAD-bd_sf"/>
</dbReference>
<feature type="transmembrane region" description="Helical" evidence="5">
    <location>
        <begin position="316"/>
        <end position="337"/>
    </location>
</feature>
<keyword evidence="3" id="KW-0285">Flavoprotein</keyword>
<organism evidence="8 9">
    <name type="scientific">Prorocentrum cordatum</name>
    <dbReference type="NCBI Taxonomy" id="2364126"/>
    <lineage>
        <taxon>Eukaryota</taxon>
        <taxon>Sar</taxon>
        <taxon>Alveolata</taxon>
        <taxon>Dinophyceae</taxon>
        <taxon>Prorocentrales</taxon>
        <taxon>Prorocentraceae</taxon>
        <taxon>Prorocentrum</taxon>
    </lineage>
</organism>
<accession>A0ABN9UG72</accession>
<evidence type="ECO:0000259" key="7">
    <source>
        <dbReference type="Pfam" id="PF05199"/>
    </source>
</evidence>